<name>A0ABM4VJZ0_COFAR</name>
<dbReference type="Proteomes" id="UP001652660">
    <property type="component" value="Chromosome 8c"/>
</dbReference>
<accession>A0ABM4VJZ0</accession>
<proteinExistence type="predicted"/>
<evidence type="ECO:0000313" key="4">
    <source>
        <dbReference type="RefSeq" id="XP_071919848.1"/>
    </source>
</evidence>
<gene>
    <name evidence="3 4" type="primary">LOC113707464</name>
</gene>
<dbReference type="PANTHER" id="PTHR34380">
    <property type="entry name" value="BNAA03G12380D PROTEIN"/>
    <property type="match status" value="1"/>
</dbReference>
<keyword evidence="1" id="KW-0175">Coiled coil</keyword>
<evidence type="ECO:0000313" key="2">
    <source>
        <dbReference type="Proteomes" id="UP001652660"/>
    </source>
</evidence>
<protein>
    <submittedName>
        <fullName evidence="3 4">Uncharacterized protein isoform X1</fullName>
    </submittedName>
</protein>
<evidence type="ECO:0000256" key="1">
    <source>
        <dbReference type="SAM" id="Coils"/>
    </source>
</evidence>
<dbReference type="RefSeq" id="XP_071919848.1">
    <property type="nucleotide sequence ID" value="XM_072063747.1"/>
</dbReference>
<reference evidence="3 4" key="1">
    <citation type="submission" date="2025-05" db="UniProtKB">
        <authorList>
            <consortium name="RefSeq"/>
        </authorList>
    </citation>
    <scope>IDENTIFICATION</scope>
    <source>
        <tissue evidence="3 4">Leaves</tissue>
    </source>
</reference>
<evidence type="ECO:0000313" key="3">
    <source>
        <dbReference type="RefSeq" id="XP_071919847.1"/>
    </source>
</evidence>
<keyword evidence="2" id="KW-1185">Reference proteome</keyword>
<feature type="coiled-coil region" evidence="1">
    <location>
        <begin position="46"/>
        <end position="108"/>
    </location>
</feature>
<dbReference type="GeneID" id="113707464"/>
<organism evidence="2 4">
    <name type="scientific">Coffea arabica</name>
    <name type="common">Arabian coffee</name>
    <dbReference type="NCBI Taxonomy" id="13443"/>
    <lineage>
        <taxon>Eukaryota</taxon>
        <taxon>Viridiplantae</taxon>
        <taxon>Streptophyta</taxon>
        <taxon>Embryophyta</taxon>
        <taxon>Tracheophyta</taxon>
        <taxon>Spermatophyta</taxon>
        <taxon>Magnoliopsida</taxon>
        <taxon>eudicotyledons</taxon>
        <taxon>Gunneridae</taxon>
        <taxon>Pentapetalae</taxon>
        <taxon>asterids</taxon>
        <taxon>lamiids</taxon>
        <taxon>Gentianales</taxon>
        <taxon>Rubiaceae</taxon>
        <taxon>Ixoroideae</taxon>
        <taxon>Gardenieae complex</taxon>
        <taxon>Bertiereae - Coffeeae clade</taxon>
        <taxon>Coffeeae</taxon>
        <taxon>Coffea</taxon>
    </lineage>
</organism>
<sequence>MSSPDSKSVFPEITEESSVPELMAFVRSSFRQEDFHEVERLLVGREEKMEMELRNLKRDYEEMKKKCQSLEAQNLELEEKLKKRRIKCQELRQQLVSLEIEKSLAEDMVTLRDAQLMGLTSRVSKLEEAVARILRVPVAIIRSGALLAQERTQVQVSANGVGLPVYDGHNRGMNIENLRNGNLKNGDLQNRNLQNGNLQNGAVNHVGSENGEFHLENLHKELGVNFENHQTMDSFLNSQLQFARIISGTQFPDLPKEGFYFGPAQTAETAASDHDNAEASSGAQLTFDCAEVENVASDKKEESNGSPDTDLNGKELLESNARTMNGHDVVLCSTDVQAACDAPEVGTDSIHPEKENKTLLAAALTNTDNGCDNQMGGPKQLVIETDSSNQAAASCIPVSEAPGSPIVIEISDSDEENLPAGSTHFFTTCASDFNSTGKKVPFINIGKGACFMKTEEEDGTGSMEDCDIYQMPKRKRSMIETSDTNFMVAKRKKEENGQLLRDENGSLGSDSSVKLDKSAGLEPLLLSVQNRLGEVRKGGSVQIGLKKSLFDDNDYSSDCTSSDSESESCLEAYVDKMVAIAKGYRLKTWNFAADMLSDLEKDDELCMNAVCALYRKKNSAEKSPMKSSVLADPGFSYCDAMSVTQLAEFLIDGDPEFKLKRTVSDAQQKDPKVLSKCKDLAIQYYEKLFELYQNGQDPFFHPKF</sequence>
<dbReference type="RefSeq" id="XP_071919847.1">
    <property type="nucleotide sequence ID" value="XM_072063746.1"/>
</dbReference>
<dbReference type="PANTHER" id="PTHR34380:SF1">
    <property type="entry name" value="OS01G0221300 PROTEIN"/>
    <property type="match status" value="1"/>
</dbReference>